<organism evidence="1 2">
    <name type="scientific">Porites evermanni</name>
    <dbReference type="NCBI Taxonomy" id="104178"/>
    <lineage>
        <taxon>Eukaryota</taxon>
        <taxon>Metazoa</taxon>
        <taxon>Cnidaria</taxon>
        <taxon>Anthozoa</taxon>
        <taxon>Hexacorallia</taxon>
        <taxon>Scleractinia</taxon>
        <taxon>Fungiina</taxon>
        <taxon>Poritidae</taxon>
        <taxon>Porites</taxon>
    </lineage>
</organism>
<accession>A0ABN8SMR8</accession>
<sequence>MVKSSLCVKLRKRCVALCFKKLLELWGCRGKVLNLMTKGPLYVYHFLRMSTSFHLFWPSKLFCCFELGNLAMPRKQY</sequence>
<proteinExistence type="predicted"/>
<dbReference type="EMBL" id="CALNXI010003328">
    <property type="protein sequence ID" value="CAH3192911.1"/>
    <property type="molecule type" value="Genomic_DNA"/>
</dbReference>
<keyword evidence="2" id="KW-1185">Reference proteome</keyword>
<reference evidence="1 2" key="1">
    <citation type="submission" date="2022-05" db="EMBL/GenBank/DDBJ databases">
        <authorList>
            <consortium name="Genoscope - CEA"/>
            <person name="William W."/>
        </authorList>
    </citation>
    <scope>NUCLEOTIDE SEQUENCE [LARGE SCALE GENOMIC DNA]</scope>
</reference>
<gene>
    <name evidence="1" type="ORF">PEVE_00024821</name>
</gene>
<comment type="caution">
    <text evidence="1">The sequence shown here is derived from an EMBL/GenBank/DDBJ whole genome shotgun (WGS) entry which is preliminary data.</text>
</comment>
<evidence type="ECO:0000313" key="1">
    <source>
        <dbReference type="EMBL" id="CAH3192911.1"/>
    </source>
</evidence>
<name>A0ABN8SMR8_9CNID</name>
<protein>
    <submittedName>
        <fullName evidence="1">Uncharacterized protein</fullName>
    </submittedName>
</protein>
<dbReference type="Proteomes" id="UP001159427">
    <property type="component" value="Unassembled WGS sequence"/>
</dbReference>
<evidence type="ECO:0000313" key="2">
    <source>
        <dbReference type="Proteomes" id="UP001159427"/>
    </source>
</evidence>